<feature type="domain" description="T6SS Phospholipase effector Tle1-like catalytic" evidence="1">
    <location>
        <begin position="3"/>
        <end position="272"/>
    </location>
</feature>
<protein>
    <submittedName>
        <fullName evidence="2">DUF2235 domain-containing protein</fullName>
    </submittedName>
</protein>
<accession>A0A6H2DLN8</accession>
<gene>
    <name evidence="2" type="ORF">HF685_10060</name>
</gene>
<dbReference type="InterPro" id="IPR018712">
    <property type="entry name" value="Tle1-like_cat"/>
</dbReference>
<dbReference type="Pfam" id="PF09994">
    <property type="entry name" value="T6SS_Tle1-like_cat"/>
    <property type="match status" value="1"/>
</dbReference>
<dbReference type="SUPFAM" id="SSF53474">
    <property type="entry name" value="alpha/beta-Hydrolases"/>
    <property type="match status" value="1"/>
</dbReference>
<proteinExistence type="predicted"/>
<dbReference type="PANTHER" id="PTHR33840">
    <property type="match status" value="1"/>
</dbReference>
<dbReference type="PANTHER" id="PTHR33840:SF1">
    <property type="entry name" value="TLE1 PHOSPHOLIPASE DOMAIN-CONTAINING PROTEIN"/>
    <property type="match status" value="1"/>
</dbReference>
<name>A0A6H2DLN8_9SPHN</name>
<evidence type="ECO:0000313" key="2">
    <source>
        <dbReference type="EMBL" id="QJB69579.1"/>
    </source>
</evidence>
<reference evidence="2 3" key="1">
    <citation type="submission" date="2020-04" db="EMBL/GenBank/DDBJ databases">
        <title>Genome sequence for Sphingorhabdus sp. strain M1.</title>
        <authorList>
            <person name="Park S.-J."/>
        </authorList>
    </citation>
    <scope>NUCLEOTIDE SEQUENCE [LARGE SCALE GENOMIC DNA]</scope>
    <source>
        <strain evidence="2 3">JK6</strain>
    </source>
</reference>
<keyword evidence="3" id="KW-1185">Reference proteome</keyword>
<dbReference type="EMBL" id="CP051217">
    <property type="protein sequence ID" value="QJB69579.1"/>
    <property type="molecule type" value="Genomic_DNA"/>
</dbReference>
<evidence type="ECO:0000313" key="3">
    <source>
        <dbReference type="Proteomes" id="UP000501600"/>
    </source>
</evidence>
<dbReference type="InterPro" id="IPR029058">
    <property type="entry name" value="AB_hydrolase_fold"/>
</dbReference>
<sequence length="381" mass="43440">MPKNIVICCDGTGNEIEEAQSNVLKLYRILKRNQRQLVYYHPGIGTMGANNGWDSLKQKARGIFGLATGAGLDKNILHAYDFLSRHYEDGDQLYFFGFSRGAYTVRALAGFICAVGLLRPEQLHLANYALNAYKKMRDNNRTQSTRLFEQALKVEYPVIQFMGLWDTVASVLVPKANMLFLPTMKFLAFTRENPLVAKVRHAIAIDERRSMFRPYLWADKGEHWRNPYNDSGAKAQDIKQRWFAGVHSDIGGGMPEADAGLSKFPLNWMIDEAGPGLWTIKATRNQIANGDKRAKSSWDYSKPDAGAKLHNSLTAGWWPLELWPKRIKHREWPKRWNLFGLYLPIGEPRFIAADADIDPSARTRQTLREDYRPVNLPPKAQ</sequence>
<organism evidence="2 3">
    <name type="scientific">Parasphingorhabdus halotolerans</name>
    <dbReference type="NCBI Taxonomy" id="2725558"/>
    <lineage>
        <taxon>Bacteria</taxon>
        <taxon>Pseudomonadati</taxon>
        <taxon>Pseudomonadota</taxon>
        <taxon>Alphaproteobacteria</taxon>
        <taxon>Sphingomonadales</taxon>
        <taxon>Sphingomonadaceae</taxon>
        <taxon>Parasphingorhabdus</taxon>
    </lineage>
</organism>
<dbReference type="RefSeq" id="WP_168819707.1">
    <property type="nucleotide sequence ID" value="NZ_CP051217.1"/>
</dbReference>
<dbReference type="Proteomes" id="UP000501600">
    <property type="component" value="Chromosome"/>
</dbReference>
<dbReference type="KEGG" id="phao:HF685_10060"/>
<dbReference type="AlphaFoldDB" id="A0A6H2DLN8"/>
<evidence type="ECO:0000259" key="1">
    <source>
        <dbReference type="Pfam" id="PF09994"/>
    </source>
</evidence>